<organism evidence="2 3">
    <name type="scientific">Mesobacillus zeae</name>
    <dbReference type="NCBI Taxonomy" id="1917180"/>
    <lineage>
        <taxon>Bacteria</taxon>
        <taxon>Bacillati</taxon>
        <taxon>Bacillota</taxon>
        <taxon>Bacilli</taxon>
        <taxon>Bacillales</taxon>
        <taxon>Bacillaceae</taxon>
        <taxon>Mesobacillus</taxon>
    </lineage>
</organism>
<feature type="transmembrane region" description="Helical" evidence="1">
    <location>
        <begin position="26"/>
        <end position="43"/>
    </location>
</feature>
<keyword evidence="1" id="KW-0472">Membrane</keyword>
<sequence length="61" mass="6835">MFIPIIAVILFALGFASYIVDGATTVQLASFFTIVLSSFLLLMKQQKKEFFNIAKFPSTKQ</sequence>
<comment type="caution">
    <text evidence="2">The sequence shown here is derived from an EMBL/GenBank/DDBJ whole genome shotgun (WGS) entry which is preliminary data.</text>
</comment>
<keyword evidence="1" id="KW-1133">Transmembrane helix</keyword>
<evidence type="ECO:0000313" key="3">
    <source>
        <dbReference type="Proteomes" id="UP000265816"/>
    </source>
</evidence>
<evidence type="ECO:0000313" key="2">
    <source>
        <dbReference type="EMBL" id="RID81618.1"/>
    </source>
</evidence>
<dbReference type="AlphaFoldDB" id="A0A398AY12"/>
<keyword evidence="1" id="KW-0812">Transmembrane</keyword>
<evidence type="ECO:0000256" key="1">
    <source>
        <dbReference type="SAM" id="Phobius"/>
    </source>
</evidence>
<dbReference type="Proteomes" id="UP000265816">
    <property type="component" value="Unassembled WGS sequence"/>
</dbReference>
<dbReference type="EMBL" id="QWVT01000055">
    <property type="protein sequence ID" value="RID81618.1"/>
    <property type="molecule type" value="Genomic_DNA"/>
</dbReference>
<accession>A0A398AY12</accession>
<dbReference type="RefSeq" id="WP_119114861.1">
    <property type="nucleotide sequence ID" value="NZ_JABUHL010000038.1"/>
</dbReference>
<reference evidence="2 3" key="1">
    <citation type="submission" date="2018-08" db="EMBL/GenBank/DDBJ databases">
        <title>Bacillus jemisoniae sp. nov., Bacillus chryseoplanitiae sp. nov., Bacillus resnikiae sp. nov., and Bacillus frankliniae sp. nov., isolated from Viking spacecraft and associated surfaces.</title>
        <authorList>
            <person name="Seuylemezian A."/>
            <person name="Vaishampayan P."/>
        </authorList>
    </citation>
    <scope>NUCLEOTIDE SEQUENCE [LARGE SCALE GENOMIC DNA]</scope>
    <source>
        <strain evidence="2 3">JJ-247</strain>
    </source>
</reference>
<name>A0A398AY12_9BACI</name>
<protein>
    <submittedName>
        <fullName evidence="2">Uncharacterized protein</fullName>
    </submittedName>
</protein>
<gene>
    <name evidence="2" type="ORF">D1970_21315</name>
</gene>
<proteinExistence type="predicted"/>
<keyword evidence="3" id="KW-1185">Reference proteome</keyword>